<keyword evidence="2" id="KW-0472">Membrane</keyword>
<name>A0A4D4J787_9PSEU</name>
<reference evidence="4" key="1">
    <citation type="submission" date="2019-04" db="EMBL/GenBank/DDBJ databases">
        <title>Draft genome sequence of Pseudonocardiaceae bacterium SL3-2-4.</title>
        <authorList>
            <person name="Ningsih F."/>
            <person name="Yokota A."/>
            <person name="Sakai Y."/>
            <person name="Nanatani K."/>
            <person name="Yabe S."/>
            <person name="Oetari A."/>
            <person name="Sjamsuridzal W."/>
        </authorList>
    </citation>
    <scope>NUCLEOTIDE SEQUENCE [LARGE SCALE GENOMIC DNA]</scope>
    <source>
        <strain evidence="4">SL3-2-4</strain>
    </source>
</reference>
<sequence>MQRWALVVAESADRSVTRRRILVVLAVLGSLGGLLLVGRVVASDPVAYHAAVRPFADGWDGDEDRQLALAVSAARDEARRRGDLSGVPAAVGRSGVDVLAAEVRRPTASDGTVLLRVRLRVHDADDPARPEQVRCREVRITGAAADDVASRRTACPPAEQAPADRSDPAG</sequence>
<gene>
    <name evidence="3" type="ORF">GTS_29970</name>
</gene>
<keyword evidence="4" id="KW-1185">Reference proteome</keyword>
<accession>A0A4D4J787</accession>
<dbReference type="RefSeq" id="WP_137814431.1">
    <property type="nucleotide sequence ID" value="NZ_BJFL01000013.1"/>
</dbReference>
<feature type="transmembrane region" description="Helical" evidence="2">
    <location>
        <begin position="21"/>
        <end position="42"/>
    </location>
</feature>
<evidence type="ECO:0000256" key="1">
    <source>
        <dbReference type="SAM" id="MobiDB-lite"/>
    </source>
</evidence>
<organism evidence="3 4">
    <name type="scientific">Gandjariella thermophila</name>
    <dbReference type="NCBI Taxonomy" id="1931992"/>
    <lineage>
        <taxon>Bacteria</taxon>
        <taxon>Bacillati</taxon>
        <taxon>Actinomycetota</taxon>
        <taxon>Actinomycetes</taxon>
        <taxon>Pseudonocardiales</taxon>
        <taxon>Pseudonocardiaceae</taxon>
        <taxon>Gandjariella</taxon>
    </lineage>
</organism>
<feature type="region of interest" description="Disordered" evidence="1">
    <location>
        <begin position="146"/>
        <end position="170"/>
    </location>
</feature>
<proteinExistence type="predicted"/>
<dbReference type="Proteomes" id="UP000298860">
    <property type="component" value="Unassembled WGS sequence"/>
</dbReference>
<dbReference type="EMBL" id="BJFL01000013">
    <property type="protein sequence ID" value="GDY31364.1"/>
    <property type="molecule type" value="Genomic_DNA"/>
</dbReference>
<evidence type="ECO:0000313" key="3">
    <source>
        <dbReference type="EMBL" id="GDY31364.1"/>
    </source>
</evidence>
<evidence type="ECO:0000313" key="4">
    <source>
        <dbReference type="Proteomes" id="UP000298860"/>
    </source>
</evidence>
<evidence type="ECO:0000256" key="2">
    <source>
        <dbReference type="SAM" id="Phobius"/>
    </source>
</evidence>
<protein>
    <submittedName>
        <fullName evidence="3">Uncharacterized protein</fullName>
    </submittedName>
</protein>
<dbReference type="AlphaFoldDB" id="A0A4D4J787"/>
<keyword evidence="2" id="KW-1133">Transmembrane helix</keyword>
<dbReference type="OrthoDB" id="3692330at2"/>
<comment type="caution">
    <text evidence="3">The sequence shown here is derived from an EMBL/GenBank/DDBJ whole genome shotgun (WGS) entry which is preliminary data.</text>
</comment>
<keyword evidence="2" id="KW-0812">Transmembrane</keyword>